<organism evidence="11 12">
    <name type="scientific">Mytilus coruscus</name>
    <name type="common">Sea mussel</name>
    <dbReference type="NCBI Taxonomy" id="42192"/>
    <lineage>
        <taxon>Eukaryota</taxon>
        <taxon>Metazoa</taxon>
        <taxon>Spiralia</taxon>
        <taxon>Lophotrochozoa</taxon>
        <taxon>Mollusca</taxon>
        <taxon>Bivalvia</taxon>
        <taxon>Autobranchia</taxon>
        <taxon>Pteriomorphia</taxon>
        <taxon>Mytilida</taxon>
        <taxon>Mytiloidea</taxon>
        <taxon>Mytilidae</taxon>
        <taxon>Mytilinae</taxon>
        <taxon>Mytilus</taxon>
    </lineage>
</organism>
<evidence type="ECO:0000256" key="8">
    <source>
        <dbReference type="PROSITE-ProRule" id="PRU00175"/>
    </source>
</evidence>
<dbReference type="EMBL" id="CACVKT020004326">
    <property type="protein sequence ID" value="CAC5389292.1"/>
    <property type="molecule type" value="Genomic_DNA"/>
</dbReference>
<feature type="transmembrane region" description="Helical" evidence="9">
    <location>
        <begin position="308"/>
        <end position="331"/>
    </location>
</feature>
<feature type="domain" description="RING-type" evidence="10">
    <location>
        <begin position="567"/>
        <end position="605"/>
    </location>
</feature>
<dbReference type="PANTHER" id="PTHR22763:SF163">
    <property type="entry name" value="E3 UBIQUITIN-PROTEIN LIGASE RNF139"/>
    <property type="match status" value="1"/>
</dbReference>
<keyword evidence="4 8" id="KW-0863">Zinc-finger</keyword>
<feature type="transmembrane region" description="Helical" evidence="9">
    <location>
        <begin position="171"/>
        <end position="191"/>
    </location>
</feature>
<evidence type="ECO:0000256" key="5">
    <source>
        <dbReference type="ARBA" id="ARBA00022833"/>
    </source>
</evidence>
<keyword evidence="5" id="KW-0862">Zinc</keyword>
<evidence type="ECO:0000256" key="6">
    <source>
        <dbReference type="ARBA" id="ARBA00022989"/>
    </source>
</evidence>
<evidence type="ECO:0000256" key="3">
    <source>
        <dbReference type="ARBA" id="ARBA00022723"/>
    </source>
</evidence>
<evidence type="ECO:0000256" key="2">
    <source>
        <dbReference type="ARBA" id="ARBA00022692"/>
    </source>
</evidence>
<dbReference type="CDD" id="cd16476">
    <property type="entry name" value="RING-H2_RNF139-like"/>
    <property type="match status" value="1"/>
</dbReference>
<dbReference type="InterPro" id="IPR001841">
    <property type="entry name" value="Znf_RING"/>
</dbReference>
<keyword evidence="12" id="KW-1185">Reference proteome</keyword>
<sequence length="658" mass="76463">MSYFRKFKHFSNVLIRIPPLFIIDSLLNGSLLKVVYQSVHPEYSLYPITTWTQLFQWLATSFTILVLAVMLFVAARNHLIELYNYVLVGVILMVSYHWNLNFVVTIYKEEVEQNEPYHKDLYDILQSDFNGIMKNIIIQICVAVAFLTAWEFRQTNLRRSYMYIEGDILNTLLKSAVSFSMIFPIIVRAIYQDFIVLLWSPVLSMIIPLAILVKHIMDSLSTLRRFTTRIVLLTKIRIHNLGIQTFLEEQWIRLQVPRVLRMFWILRLTVQISLLYSRISQDDFDELDQENLGKFFLKKLLADSCDTFVSLLGLTSIISYIAHYIGLFMAFCVGSNTEEDRSMGTVSAILFFILALQTGLTGLDPDSRLIRLAKNTCLLFTAMAHFVHSMIHPVLMSLSASKNQNVISHVRVLSMCLFLIVFPIVLLIYLWSHYTANTWLLAVTAFSIEVMMKVFFSLLTYILFMVDAYMDVFWEKLDDYVYYIKATGNTMEFMFGIFLFCNGGWIIIFESGGIVRAVMMCIHAYFNIWCQAKEGWKVFMKRRTAVHKINSLPEATEEQLEELDDVCAICYQSLTSARITHCNHYFHNVCLRKWLYVQDNCPLCHKLIYQPDGSTLAKTYSSQNIEQQAQNPQLPEHLRQELEEQQVHNLGRDGAAEQ</sequence>
<reference evidence="11 12" key="1">
    <citation type="submission" date="2020-06" db="EMBL/GenBank/DDBJ databases">
        <authorList>
            <person name="Li R."/>
            <person name="Bekaert M."/>
        </authorList>
    </citation>
    <scope>NUCLEOTIDE SEQUENCE [LARGE SCALE GENOMIC DNA]</scope>
    <source>
        <strain evidence="12">wild</strain>
    </source>
</reference>
<feature type="transmembrane region" description="Helical" evidence="9">
    <location>
        <begin position="54"/>
        <end position="75"/>
    </location>
</feature>
<dbReference type="EC" id="2.3.2.27" evidence="11"/>
<dbReference type="SUPFAM" id="SSF57850">
    <property type="entry name" value="RING/U-box"/>
    <property type="match status" value="1"/>
</dbReference>
<keyword evidence="2 9" id="KW-0812">Transmembrane</keyword>
<feature type="transmembrane region" description="Helical" evidence="9">
    <location>
        <begin position="197"/>
        <end position="217"/>
    </location>
</feature>
<keyword evidence="11" id="KW-0808">Transferase</keyword>
<proteinExistence type="predicted"/>
<feature type="transmembrane region" description="Helical" evidence="9">
    <location>
        <begin position="491"/>
        <end position="508"/>
    </location>
</feature>
<dbReference type="GO" id="GO:0036503">
    <property type="term" value="P:ERAD pathway"/>
    <property type="evidence" value="ECO:0007669"/>
    <property type="project" value="TreeGrafter"/>
</dbReference>
<evidence type="ECO:0000313" key="11">
    <source>
        <dbReference type="EMBL" id="CAC5389292.1"/>
    </source>
</evidence>
<feature type="transmembrane region" description="Helical" evidence="9">
    <location>
        <begin position="132"/>
        <end position="150"/>
    </location>
</feature>
<evidence type="ECO:0000313" key="12">
    <source>
        <dbReference type="Proteomes" id="UP000507470"/>
    </source>
</evidence>
<feature type="transmembrane region" description="Helical" evidence="9">
    <location>
        <begin position="343"/>
        <end position="360"/>
    </location>
</feature>
<dbReference type="InterPro" id="IPR013083">
    <property type="entry name" value="Znf_RING/FYVE/PHD"/>
</dbReference>
<feature type="transmembrane region" description="Helical" evidence="9">
    <location>
        <begin position="412"/>
        <end position="431"/>
    </location>
</feature>
<feature type="transmembrane region" description="Helical" evidence="9">
    <location>
        <begin position="12"/>
        <end position="34"/>
    </location>
</feature>
<keyword evidence="6 9" id="KW-1133">Transmembrane helix</keyword>
<dbReference type="OrthoDB" id="4348522at2759"/>
<dbReference type="Pfam" id="PF13923">
    <property type="entry name" value="zf-C3HC4_2"/>
    <property type="match status" value="1"/>
</dbReference>
<dbReference type="PANTHER" id="PTHR22763">
    <property type="entry name" value="RING ZINC FINGER PROTEIN"/>
    <property type="match status" value="1"/>
</dbReference>
<evidence type="ECO:0000256" key="4">
    <source>
        <dbReference type="ARBA" id="ARBA00022771"/>
    </source>
</evidence>
<accession>A0A6J8C093</accession>
<gene>
    <name evidence="11" type="ORF">MCOR_24471</name>
</gene>
<keyword evidence="11" id="KW-0012">Acyltransferase</keyword>
<dbReference type="Gene3D" id="3.30.40.10">
    <property type="entry name" value="Zinc/RING finger domain, C3HC4 (zinc finger)"/>
    <property type="match status" value="1"/>
</dbReference>
<protein>
    <submittedName>
        <fullName evidence="11">RNF139</fullName>
        <ecNumber evidence="11">2.3.2.27</ecNumber>
    </submittedName>
</protein>
<evidence type="ECO:0000259" key="10">
    <source>
        <dbReference type="PROSITE" id="PS50089"/>
    </source>
</evidence>
<dbReference type="PROSITE" id="PS50089">
    <property type="entry name" value="ZF_RING_2"/>
    <property type="match status" value="1"/>
</dbReference>
<dbReference type="SMART" id="SM00184">
    <property type="entry name" value="RING"/>
    <property type="match status" value="1"/>
</dbReference>
<keyword evidence="3" id="KW-0479">Metal-binding</keyword>
<dbReference type="GO" id="GO:0043161">
    <property type="term" value="P:proteasome-mediated ubiquitin-dependent protein catabolic process"/>
    <property type="evidence" value="ECO:0007669"/>
    <property type="project" value="TreeGrafter"/>
</dbReference>
<dbReference type="GO" id="GO:0036513">
    <property type="term" value="C:Derlin-1 retrotranslocation complex"/>
    <property type="evidence" value="ECO:0007669"/>
    <property type="project" value="TreeGrafter"/>
</dbReference>
<dbReference type="Proteomes" id="UP000507470">
    <property type="component" value="Unassembled WGS sequence"/>
</dbReference>
<comment type="subcellular location">
    <subcellularLocation>
        <location evidence="1">Membrane</location>
        <topology evidence="1">Multi-pass membrane protein</topology>
    </subcellularLocation>
</comment>
<feature type="transmembrane region" description="Helical" evidence="9">
    <location>
        <begin position="372"/>
        <end position="391"/>
    </location>
</feature>
<dbReference type="AlphaFoldDB" id="A0A6J8C093"/>
<evidence type="ECO:0000256" key="7">
    <source>
        <dbReference type="ARBA" id="ARBA00023136"/>
    </source>
</evidence>
<dbReference type="InterPro" id="IPR050731">
    <property type="entry name" value="HRD1_E3_ubiq-ligases"/>
</dbReference>
<dbReference type="Pfam" id="PF13705">
    <property type="entry name" value="TRC8_N"/>
    <property type="match status" value="1"/>
</dbReference>
<evidence type="ECO:0000256" key="9">
    <source>
        <dbReference type="SAM" id="Phobius"/>
    </source>
</evidence>
<keyword evidence="7 9" id="KW-0472">Membrane</keyword>
<evidence type="ECO:0000256" key="1">
    <source>
        <dbReference type="ARBA" id="ARBA00004141"/>
    </source>
</evidence>
<feature type="transmembrane region" description="Helical" evidence="9">
    <location>
        <begin position="82"/>
        <end position="98"/>
    </location>
</feature>
<dbReference type="GO" id="GO:0061630">
    <property type="term" value="F:ubiquitin protein ligase activity"/>
    <property type="evidence" value="ECO:0007669"/>
    <property type="project" value="UniProtKB-EC"/>
</dbReference>
<dbReference type="GO" id="GO:0008270">
    <property type="term" value="F:zinc ion binding"/>
    <property type="evidence" value="ECO:0007669"/>
    <property type="project" value="UniProtKB-KW"/>
</dbReference>
<dbReference type="InterPro" id="IPR025754">
    <property type="entry name" value="TRC8_N_dom"/>
</dbReference>
<name>A0A6J8C093_MYTCO</name>